<keyword evidence="2" id="KW-1185">Reference proteome</keyword>
<accession>A0A365GWS3</accession>
<evidence type="ECO:0000313" key="1">
    <source>
        <dbReference type="EMBL" id="RAY11277.1"/>
    </source>
</evidence>
<gene>
    <name evidence="1" type="ORF">DPM19_31505</name>
</gene>
<protein>
    <submittedName>
        <fullName evidence="1">Uncharacterized protein</fullName>
    </submittedName>
</protein>
<dbReference type="AlphaFoldDB" id="A0A365GWS3"/>
<organism evidence="1 2">
    <name type="scientific">Actinomadura craniellae</name>
    <dbReference type="NCBI Taxonomy" id="2231787"/>
    <lineage>
        <taxon>Bacteria</taxon>
        <taxon>Bacillati</taxon>
        <taxon>Actinomycetota</taxon>
        <taxon>Actinomycetes</taxon>
        <taxon>Streptosporangiales</taxon>
        <taxon>Thermomonosporaceae</taxon>
        <taxon>Actinomadura</taxon>
    </lineage>
</organism>
<comment type="caution">
    <text evidence="1">The sequence shown here is derived from an EMBL/GenBank/DDBJ whole genome shotgun (WGS) entry which is preliminary data.</text>
</comment>
<sequence length="207" mass="23124">MTFETRGWQQVQENAWVNPDDDACIVDHFDIPPNLPAALEDPDTLGERLAAHTAASGGGLVELEVIGLDGLAAVRQIVKLPLPDRPSGVAYIASFIAPRAGASVVLRFQCMEHGTTGVRDASVYQRFVSQRMSEGRRMEEIMSEWARHPYVPDLRGGLPRNLSDDPYWDEHFPDHPLSRARRLQLQVYRSITIDPAFKQLPPFRGPA</sequence>
<evidence type="ECO:0000313" key="2">
    <source>
        <dbReference type="Proteomes" id="UP000251891"/>
    </source>
</evidence>
<name>A0A365GWS3_9ACTN</name>
<proteinExistence type="predicted"/>
<dbReference type="Proteomes" id="UP000251891">
    <property type="component" value="Unassembled WGS sequence"/>
</dbReference>
<dbReference type="EMBL" id="QLYX01000020">
    <property type="protein sequence ID" value="RAY11277.1"/>
    <property type="molecule type" value="Genomic_DNA"/>
</dbReference>
<reference evidence="1 2" key="1">
    <citation type="submission" date="2018-06" db="EMBL/GenBank/DDBJ databases">
        <title>Actinomadura craniellae sp. nov. isolated from marine sponge Craniella sp.</title>
        <authorList>
            <person name="Li L."/>
            <person name="Xu Q.H."/>
            <person name="Lin H.W."/>
            <person name="Lu Y.H."/>
        </authorList>
    </citation>
    <scope>NUCLEOTIDE SEQUENCE [LARGE SCALE GENOMIC DNA]</scope>
    <source>
        <strain evidence="1 2">LHW63021</strain>
    </source>
</reference>